<proteinExistence type="predicted"/>
<organism evidence="1 2">
    <name type="scientific">Gimesia panareensis</name>
    <dbReference type="NCBI Taxonomy" id="2527978"/>
    <lineage>
        <taxon>Bacteria</taxon>
        <taxon>Pseudomonadati</taxon>
        <taxon>Planctomycetota</taxon>
        <taxon>Planctomycetia</taxon>
        <taxon>Planctomycetales</taxon>
        <taxon>Planctomycetaceae</taxon>
        <taxon>Gimesia</taxon>
    </lineage>
</organism>
<keyword evidence="1" id="KW-0282">Flagellum</keyword>
<dbReference type="AlphaFoldDB" id="A0A518FVR2"/>
<dbReference type="EMBL" id="CP036317">
    <property type="protein sequence ID" value="QDV20428.1"/>
    <property type="molecule type" value="Genomic_DNA"/>
</dbReference>
<reference evidence="1 2" key="1">
    <citation type="submission" date="2019-02" db="EMBL/GenBank/DDBJ databases">
        <title>Deep-cultivation of Planctomycetes and their phenomic and genomic characterization uncovers novel biology.</title>
        <authorList>
            <person name="Wiegand S."/>
            <person name="Jogler M."/>
            <person name="Boedeker C."/>
            <person name="Pinto D."/>
            <person name="Vollmers J."/>
            <person name="Rivas-Marin E."/>
            <person name="Kohn T."/>
            <person name="Peeters S.H."/>
            <person name="Heuer A."/>
            <person name="Rast P."/>
            <person name="Oberbeckmann S."/>
            <person name="Bunk B."/>
            <person name="Jeske O."/>
            <person name="Meyerdierks A."/>
            <person name="Storesund J.E."/>
            <person name="Kallscheuer N."/>
            <person name="Luecker S."/>
            <person name="Lage O.M."/>
            <person name="Pohl T."/>
            <person name="Merkel B.J."/>
            <person name="Hornburger P."/>
            <person name="Mueller R.-W."/>
            <person name="Bruemmer F."/>
            <person name="Labrenz M."/>
            <person name="Spormann A.M."/>
            <person name="Op den Camp H."/>
            <person name="Overmann J."/>
            <person name="Amann R."/>
            <person name="Jetten M.S.M."/>
            <person name="Mascher T."/>
            <person name="Medema M.H."/>
            <person name="Devos D.P."/>
            <person name="Kaster A.-K."/>
            <person name="Ovreas L."/>
            <person name="Rohde M."/>
            <person name="Galperin M.Y."/>
            <person name="Jogler C."/>
        </authorList>
    </citation>
    <scope>NUCLEOTIDE SEQUENCE [LARGE SCALE GENOMIC DNA]</scope>
    <source>
        <strain evidence="1 2">Pan153</strain>
    </source>
</reference>
<dbReference type="InterPro" id="IPR005358">
    <property type="entry name" value="Puta_zinc/iron-chelating_dom"/>
</dbReference>
<dbReference type="GO" id="GO:0008168">
    <property type="term" value="F:methyltransferase activity"/>
    <property type="evidence" value="ECO:0007669"/>
    <property type="project" value="UniProtKB-KW"/>
</dbReference>
<keyword evidence="1" id="KW-0969">Cilium</keyword>
<dbReference type="PANTHER" id="PTHR35866">
    <property type="entry name" value="PUTATIVE-RELATED"/>
    <property type="match status" value="1"/>
</dbReference>
<name>A0A518FVR2_9PLAN</name>
<keyword evidence="1" id="KW-0966">Cell projection</keyword>
<dbReference type="Proteomes" id="UP000320839">
    <property type="component" value="Chromosome"/>
</dbReference>
<dbReference type="PANTHER" id="PTHR35866:SF2">
    <property type="entry name" value="YKGJ FAMILY CYSTEINE CLUSTER PROTEIN"/>
    <property type="match status" value="1"/>
</dbReference>
<accession>A0A518FVR2</accession>
<sequence length="424" mass="47846">MPSPQLKLPTIQNWNCHNCGGCCKQHQIEITLEEKERIEKQRWEEDDSIPGGKPVIVKMGLTPASQRYRLAHQEDGSCIFLNEQGLCRIHAKFGEPAKPLACQVYPYAFHPAGNDVAVSLRFSCPSVVSNLGERVDRQEAAIRKIANQVLPKRYQTPPAPKLTARESVGWPDTLKAVTALSRFFADKEIPVQTSLIRALGWMELIEHSRFTVIQGERFTEFLDLITQAVDQELPPDLELPRTPPGRLGGIQFRLLAAQYARKDTHAEAAKGLGRRMSLLMSALKFTRGKGEVPPLQERFKSVPFAALEEPFGPLPEESEKLFSRYFRVKIQGLHFLGAAYYDIPFVEGFYHLTLMFPSILWIARWIAAGEGRTALTAEDVNEAMTIADHHHGYSPVFGMPHFRSRVKTLSRSGDLKKLISWYGQ</sequence>
<dbReference type="GO" id="GO:0032259">
    <property type="term" value="P:methylation"/>
    <property type="evidence" value="ECO:0007669"/>
    <property type="project" value="UniProtKB-KW"/>
</dbReference>
<dbReference type="Pfam" id="PF03692">
    <property type="entry name" value="CxxCxxCC"/>
    <property type="match status" value="1"/>
</dbReference>
<evidence type="ECO:0000313" key="2">
    <source>
        <dbReference type="Proteomes" id="UP000320839"/>
    </source>
</evidence>
<protein>
    <submittedName>
        <fullName evidence="1">Flagellin N-methylase</fullName>
    </submittedName>
</protein>
<keyword evidence="1" id="KW-0808">Transferase</keyword>
<evidence type="ECO:0000313" key="1">
    <source>
        <dbReference type="EMBL" id="QDV20428.1"/>
    </source>
</evidence>
<keyword evidence="1" id="KW-0489">Methyltransferase</keyword>
<dbReference type="RefSeq" id="WP_197994738.1">
    <property type="nucleotide sequence ID" value="NZ_CP036317.1"/>
</dbReference>
<gene>
    <name evidence="1" type="ORF">Pan153_51030</name>
</gene>